<reference evidence="7" key="1">
    <citation type="submission" date="2020-05" db="EMBL/GenBank/DDBJ databases">
        <title>Phylogenomic resolution of chytrid fungi.</title>
        <authorList>
            <person name="Stajich J.E."/>
            <person name="Amses K."/>
            <person name="Simmons R."/>
            <person name="Seto K."/>
            <person name="Myers J."/>
            <person name="Bonds A."/>
            <person name="Quandt C.A."/>
            <person name="Barry K."/>
            <person name="Liu P."/>
            <person name="Grigoriev I."/>
            <person name="Longcore J.E."/>
            <person name="James T.Y."/>
        </authorList>
    </citation>
    <scope>NUCLEOTIDE SEQUENCE</scope>
    <source>
        <strain evidence="7">PLAUS21</strain>
    </source>
</reference>
<keyword evidence="3" id="KW-0539">Nucleus</keyword>
<accession>A0AAD5ULI2</accession>
<evidence type="ECO:0000256" key="3">
    <source>
        <dbReference type="ARBA" id="ARBA00023242"/>
    </source>
</evidence>
<evidence type="ECO:0000256" key="2">
    <source>
        <dbReference type="ARBA" id="ARBA00022763"/>
    </source>
</evidence>
<keyword evidence="2" id="KW-0227">DNA damage</keyword>
<dbReference type="PANTHER" id="PTHR15107">
    <property type="entry name" value="RETINOBLASTOMA BINDING PROTEIN 8"/>
    <property type="match status" value="1"/>
</dbReference>
<protein>
    <recommendedName>
        <fullName evidence="6">DNA endonuclease activator Ctp1 C-terminal domain-containing protein</fullName>
    </recommendedName>
</protein>
<dbReference type="AlphaFoldDB" id="A0AAD5ULI2"/>
<dbReference type="Pfam" id="PF08573">
    <property type="entry name" value="SAE2"/>
    <property type="match status" value="2"/>
</dbReference>
<keyword evidence="8" id="KW-1185">Reference proteome</keyword>
<proteinExistence type="predicted"/>
<evidence type="ECO:0000256" key="4">
    <source>
        <dbReference type="SAM" id="Coils"/>
    </source>
</evidence>
<dbReference type="InterPro" id="IPR013882">
    <property type="entry name" value="Ctp1_C"/>
</dbReference>
<dbReference type="PANTHER" id="PTHR15107:SF0">
    <property type="entry name" value="DNA ENDONUCLEASE ACTIVATOR CTP1 C-TERMINAL DOMAIN-CONTAINING PROTEIN"/>
    <property type="match status" value="1"/>
</dbReference>
<feature type="domain" description="DNA endonuclease activator Ctp1 C-terminal" evidence="6">
    <location>
        <begin position="337"/>
        <end position="372"/>
    </location>
</feature>
<feature type="compositionally biased region" description="Polar residues" evidence="5">
    <location>
        <begin position="193"/>
        <end position="203"/>
    </location>
</feature>
<feature type="region of interest" description="Disordered" evidence="5">
    <location>
        <begin position="258"/>
        <end position="291"/>
    </location>
</feature>
<keyword evidence="4" id="KW-0175">Coiled coil</keyword>
<evidence type="ECO:0000259" key="6">
    <source>
        <dbReference type="Pfam" id="PF08573"/>
    </source>
</evidence>
<comment type="subcellular location">
    <subcellularLocation>
        <location evidence="1">Nucleus</location>
    </subcellularLocation>
</comment>
<feature type="coiled-coil region" evidence="4">
    <location>
        <begin position="13"/>
        <end position="47"/>
    </location>
</feature>
<sequence length="383" mass="43916">MSHSILEQLSTLLHSNTETINQGEARIKELEETVAGQLESINLLKQRLAHQDQEITKLTSLVEQKEINSRRMENHVQKLAMRCSELSERCSLMKFKDPGITEWEQIKNKTIQKLTMENLKLFKKIGEERSKFNLEIECLKRKIESKPESDTETECTASQLSNIIEKPDLTNGMDSEKSEMASLEISDLPPFKNQDNLDTPKNSNFKEQDKLQSNSKSISSSANGNERISPINSSSTIKIIDIPSSPFDLLKPSPPIQISNPTTLGEKTNSTTPVETSNLKRSYSSTTPRTADRPTFKYQEVVRDKETRRKMHGRDCSCCTDYYRLTADLKPLRELGAAHRDRRQVISRHRDWSKKPDTPPWYWDVDFPTTQEIESTKKRKAGK</sequence>
<feature type="domain" description="DNA endonuclease activator Ctp1 C-terminal" evidence="6">
    <location>
        <begin position="297"/>
        <end position="334"/>
    </location>
</feature>
<feature type="compositionally biased region" description="Polar residues" evidence="5">
    <location>
        <begin position="258"/>
        <end position="289"/>
    </location>
</feature>
<evidence type="ECO:0000256" key="1">
    <source>
        <dbReference type="ARBA" id="ARBA00004123"/>
    </source>
</evidence>
<organism evidence="7 8">
    <name type="scientific">Boothiomyces macroporosus</name>
    <dbReference type="NCBI Taxonomy" id="261099"/>
    <lineage>
        <taxon>Eukaryota</taxon>
        <taxon>Fungi</taxon>
        <taxon>Fungi incertae sedis</taxon>
        <taxon>Chytridiomycota</taxon>
        <taxon>Chytridiomycota incertae sedis</taxon>
        <taxon>Chytridiomycetes</taxon>
        <taxon>Rhizophydiales</taxon>
        <taxon>Terramycetaceae</taxon>
        <taxon>Boothiomyces</taxon>
    </lineage>
</organism>
<comment type="caution">
    <text evidence="7">The sequence shown here is derived from an EMBL/GenBank/DDBJ whole genome shotgun (WGS) entry which is preliminary data.</text>
</comment>
<dbReference type="GO" id="GO:0003684">
    <property type="term" value="F:damaged DNA binding"/>
    <property type="evidence" value="ECO:0007669"/>
    <property type="project" value="TreeGrafter"/>
</dbReference>
<evidence type="ECO:0000313" key="7">
    <source>
        <dbReference type="EMBL" id="KAJ3261412.1"/>
    </source>
</evidence>
<dbReference type="InterPro" id="IPR033316">
    <property type="entry name" value="RBBP8-like"/>
</dbReference>
<dbReference type="GO" id="GO:0005634">
    <property type="term" value="C:nucleus"/>
    <property type="evidence" value="ECO:0007669"/>
    <property type="project" value="UniProtKB-SubCell"/>
</dbReference>
<dbReference type="GO" id="GO:0010792">
    <property type="term" value="P:DNA double-strand break processing involved in repair via single-strand annealing"/>
    <property type="evidence" value="ECO:0007669"/>
    <property type="project" value="TreeGrafter"/>
</dbReference>
<evidence type="ECO:0000256" key="5">
    <source>
        <dbReference type="SAM" id="MobiDB-lite"/>
    </source>
</evidence>
<gene>
    <name evidence="7" type="ORF">HK103_006020</name>
</gene>
<evidence type="ECO:0000313" key="8">
    <source>
        <dbReference type="Proteomes" id="UP001210925"/>
    </source>
</evidence>
<feature type="region of interest" description="Disordered" evidence="5">
    <location>
        <begin position="186"/>
        <end position="230"/>
    </location>
</feature>
<dbReference type="Proteomes" id="UP001210925">
    <property type="component" value="Unassembled WGS sequence"/>
</dbReference>
<name>A0AAD5ULI2_9FUNG</name>
<dbReference type="EMBL" id="JADGKB010000006">
    <property type="protein sequence ID" value="KAJ3261412.1"/>
    <property type="molecule type" value="Genomic_DNA"/>
</dbReference>